<keyword evidence="1" id="KW-0472">Membrane</keyword>
<feature type="transmembrane region" description="Helical" evidence="1">
    <location>
        <begin position="12"/>
        <end position="30"/>
    </location>
</feature>
<dbReference type="EMBL" id="FQXB01000005">
    <property type="protein sequence ID" value="SHH31759.1"/>
    <property type="molecule type" value="Genomic_DNA"/>
</dbReference>
<dbReference type="STRING" id="1508389.SAMN05444003_2784"/>
<proteinExistence type="predicted"/>
<name>A0A1M5RZW2_9RHOB</name>
<dbReference type="Pfam" id="PF04654">
    <property type="entry name" value="DUF599"/>
    <property type="match status" value="1"/>
</dbReference>
<keyword evidence="1" id="KW-0812">Transmembrane</keyword>
<feature type="transmembrane region" description="Helical" evidence="1">
    <location>
        <begin position="77"/>
        <end position="96"/>
    </location>
</feature>
<gene>
    <name evidence="2" type="ORF">SAMN05444003_2784</name>
</gene>
<protein>
    <submittedName>
        <fullName evidence="2">Uncharacterized membrane protein</fullName>
    </submittedName>
</protein>
<reference evidence="2 3" key="1">
    <citation type="submission" date="2016-11" db="EMBL/GenBank/DDBJ databases">
        <authorList>
            <person name="Jaros S."/>
            <person name="Januszkiewicz K."/>
            <person name="Wedrychowicz H."/>
        </authorList>
    </citation>
    <scope>NUCLEOTIDE SEQUENCE [LARGE SCALE GENOMIC DNA]</scope>
    <source>
        <strain evidence="2 3">DSM 28715</strain>
    </source>
</reference>
<dbReference type="PANTHER" id="PTHR31881">
    <property type="match status" value="1"/>
</dbReference>
<evidence type="ECO:0000256" key="1">
    <source>
        <dbReference type="SAM" id="Phobius"/>
    </source>
</evidence>
<feature type="transmembrane region" description="Helical" evidence="1">
    <location>
        <begin position="187"/>
        <end position="215"/>
    </location>
</feature>
<dbReference type="AlphaFoldDB" id="A0A1M5RZW2"/>
<keyword evidence="1" id="KW-1133">Transmembrane helix</keyword>
<keyword evidence="3" id="KW-1185">Reference proteome</keyword>
<evidence type="ECO:0000313" key="2">
    <source>
        <dbReference type="EMBL" id="SHH31759.1"/>
    </source>
</evidence>
<dbReference type="Proteomes" id="UP000184074">
    <property type="component" value="Unassembled WGS sequence"/>
</dbReference>
<organism evidence="2 3">
    <name type="scientific">Cognatiyoonia sediminum</name>
    <dbReference type="NCBI Taxonomy" id="1508389"/>
    <lineage>
        <taxon>Bacteria</taxon>
        <taxon>Pseudomonadati</taxon>
        <taxon>Pseudomonadota</taxon>
        <taxon>Alphaproteobacteria</taxon>
        <taxon>Rhodobacterales</taxon>
        <taxon>Paracoccaceae</taxon>
        <taxon>Cognatiyoonia</taxon>
    </lineage>
</organism>
<dbReference type="OrthoDB" id="9806874at2"/>
<dbReference type="PANTHER" id="PTHR31881:SF6">
    <property type="entry name" value="OS09G0494600 PROTEIN"/>
    <property type="match status" value="1"/>
</dbReference>
<dbReference type="InterPro" id="IPR006747">
    <property type="entry name" value="DUF599"/>
</dbReference>
<evidence type="ECO:0000313" key="3">
    <source>
        <dbReference type="Proteomes" id="UP000184074"/>
    </source>
</evidence>
<feature type="transmembrane region" description="Helical" evidence="1">
    <location>
        <begin position="116"/>
        <end position="134"/>
    </location>
</feature>
<accession>A0A1M5RZW2</accession>
<dbReference type="RefSeq" id="WP_072902072.1">
    <property type="nucleotide sequence ID" value="NZ_FQXB01000005.1"/>
</dbReference>
<sequence length="232" mass="25911">MEHFSALDQLPIIDFIAVAFVVGSWFLIGWRIEHPSPKRSSVTMLMAQFHRDWAKVFVDRDPRIFDSQVLGILRQGTAFFASTSILVLGGLLALMGNADPLRGVVEQVGLVEMSVLIWQLKFALVAFFVTNAFLKFVWAHRVFGYGTVMMAAVPNDPNAPDAIDRAMQAAELNIRAVINFNRGLRALYYALGSLGWILGTPALFLTTLIVIWVLWSREFASVPRSILINGKE</sequence>